<sequence length="68" mass="7554">MGTAGRRRGVLQGGRAMSPERERLYNNSSNTTHTYSHTALIRERSTKFVSTSASFFSVRTCATTELLV</sequence>
<accession>A0AAE0DBX4</accession>
<gene>
    <name evidence="2" type="ORF">CKAH01_03705</name>
</gene>
<evidence type="ECO:0000256" key="1">
    <source>
        <dbReference type="SAM" id="MobiDB-lite"/>
    </source>
</evidence>
<proteinExistence type="predicted"/>
<protein>
    <submittedName>
        <fullName evidence="2">Uncharacterized protein</fullName>
    </submittedName>
</protein>
<evidence type="ECO:0000313" key="2">
    <source>
        <dbReference type="EMBL" id="KAK2774472.1"/>
    </source>
</evidence>
<dbReference type="EMBL" id="VYYT01000046">
    <property type="protein sequence ID" value="KAK2774472.1"/>
    <property type="molecule type" value="Genomic_DNA"/>
</dbReference>
<evidence type="ECO:0000313" key="3">
    <source>
        <dbReference type="Proteomes" id="UP001281614"/>
    </source>
</evidence>
<keyword evidence="3" id="KW-1185">Reference proteome</keyword>
<name>A0AAE0DBX4_COLKA</name>
<feature type="region of interest" description="Disordered" evidence="1">
    <location>
        <begin position="1"/>
        <end position="33"/>
    </location>
</feature>
<organism evidence="2 3">
    <name type="scientific">Colletotrichum kahawae</name>
    <name type="common">Coffee berry disease fungus</name>
    <dbReference type="NCBI Taxonomy" id="34407"/>
    <lineage>
        <taxon>Eukaryota</taxon>
        <taxon>Fungi</taxon>
        <taxon>Dikarya</taxon>
        <taxon>Ascomycota</taxon>
        <taxon>Pezizomycotina</taxon>
        <taxon>Sordariomycetes</taxon>
        <taxon>Hypocreomycetidae</taxon>
        <taxon>Glomerellales</taxon>
        <taxon>Glomerellaceae</taxon>
        <taxon>Colletotrichum</taxon>
        <taxon>Colletotrichum gloeosporioides species complex</taxon>
    </lineage>
</organism>
<dbReference type="AlphaFoldDB" id="A0AAE0DBX4"/>
<reference evidence="2" key="1">
    <citation type="submission" date="2023-02" db="EMBL/GenBank/DDBJ databases">
        <title>Colletotrichum kahawae CIFC_Que2 genome sequencing and assembly.</title>
        <authorList>
            <person name="Baroncelli R."/>
        </authorList>
    </citation>
    <scope>NUCLEOTIDE SEQUENCE</scope>
    <source>
        <strain evidence="2">CIFC_Que2</strain>
    </source>
</reference>
<comment type="caution">
    <text evidence="2">The sequence shown here is derived from an EMBL/GenBank/DDBJ whole genome shotgun (WGS) entry which is preliminary data.</text>
</comment>
<dbReference type="Proteomes" id="UP001281614">
    <property type="component" value="Unassembled WGS sequence"/>
</dbReference>